<feature type="transmembrane region" description="Helical" evidence="1">
    <location>
        <begin position="12"/>
        <end position="34"/>
    </location>
</feature>
<gene>
    <name evidence="2" type="ORF">ACFPTP_14330</name>
</gene>
<feature type="transmembrane region" description="Helical" evidence="1">
    <location>
        <begin position="102"/>
        <end position="123"/>
    </location>
</feature>
<accession>A0ABW0U0W2</accession>
<evidence type="ECO:0000256" key="1">
    <source>
        <dbReference type="SAM" id="Phobius"/>
    </source>
</evidence>
<feature type="transmembrane region" description="Helical" evidence="1">
    <location>
        <begin position="143"/>
        <end position="162"/>
    </location>
</feature>
<name>A0ABW0U0W2_9BACL</name>
<reference evidence="3" key="1">
    <citation type="journal article" date="2019" name="Int. J. Syst. Evol. Microbiol.">
        <title>The Global Catalogue of Microorganisms (GCM) 10K type strain sequencing project: providing services to taxonomists for standard genome sequencing and annotation.</title>
        <authorList>
            <consortium name="The Broad Institute Genomics Platform"/>
            <consortium name="The Broad Institute Genome Sequencing Center for Infectious Disease"/>
            <person name="Wu L."/>
            <person name="Ma J."/>
        </authorList>
    </citation>
    <scope>NUCLEOTIDE SEQUENCE [LARGE SCALE GENOMIC DNA]</scope>
    <source>
        <strain evidence="3">KACC 11299</strain>
    </source>
</reference>
<evidence type="ECO:0000313" key="3">
    <source>
        <dbReference type="Proteomes" id="UP001596071"/>
    </source>
</evidence>
<dbReference type="RefSeq" id="WP_381446150.1">
    <property type="nucleotide sequence ID" value="NZ_JBHSNP010000028.1"/>
</dbReference>
<keyword evidence="1" id="KW-1133">Transmembrane helix</keyword>
<dbReference type="EMBL" id="JBHSNP010000028">
    <property type="protein sequence ID" value="MFC5604405.1"/>
    <property type="molecule type" value="Genomic_DNA"/>
</dbReference>
<evidence type="ECO:0000313" key="2">
    <source>
        <dbReference type="EMBL" id="MFC5604405.1"/>
    </source>
</evidence>
<feature type="transmembrane region" description="Helical" evidence="1">
    <location>
        <begin position="54"/>
        <end position="74"/>
    </location>
</feature>
<comment type="caution">
    <text evidence="2">The sequence shown here is derived from an EMBL/GenBank/DDBJ whole genome shotgun (WGS) entry which is preliminary data.</text>
</comment>
<keyword evidence="1" id="KW-0472">Membrane</keyword>
<proteinExistence type="predicted"/>
<sequence length="178" mass="19981">MFQPTAFFRAGLKIIGVLTIIWSLNHAVTVVFAFNSIYNLSELMNHSDLMNYRLSLIFQAVYPVLLLAFGVYLLKSGETIILFAFRGSVEELKDKAGELFMLFMKLAGLGLIIFSIPKAFQLVANIMFVSSATLINTSAQMEFILQNLIMTIVQLLLGVYLLRSGKVFYKIGFKNSSE</sequence>
<keyword evidence="1" id="KW-0812">Transmembrane</keyword>
<protein>
    <submittedName>
        <fullName evidence="2">Uncharacterized protein</fullName>
    </submittedName>
</protein>
<organism evidence="2 3">
    <name type="scientific">Sporosarcina koreensis</name>
    <dbReference type="NCBI Taxonomy" id="334735"/>
    <lineage>
        <taxon>Bacteria</taxon>
        <taxon>Bacillati</taxon>
        <taxon>Bacillota</taxon>
        <taxon>Bacilli</taxon>
        <taxon>Bacillales</taxon>
        <taxon>Caryophanaceae</taxon>
        <taxon>Sporosarcina</taxon>
    </lineage>
</organism>
<dbReference type="Proteomes" id="UP001596071">
    <property type="component" value="Unassembled WGS sequence"/>
</dbReference>
<keyword evidence="3" id="KW-1185">Reference proteome</keyword>